<keyword evidence="6 16" id="KW-0808">Transferase</keyword>
<dbReference type="GeneID" id="25564335"/>
<evidence type="ECO:0000256" key="4">
    <source>
        <dbReference type="ARBA" id="ARBA00022528"/>
    </source>
</evidence>
<keyword evidence="10 15" id="KW-1133">Transmembrane helix</keyword>
<evidence type="ECO:0000256" key="7">
    <source>
        <dbReference type="ARBA" id="ARBA00022692"/>
    </source>
</evidence>
<evidence type="ECO:0000256" key="5">
    <source>
        <dbReference type="ARBA" id="ARBA00022640"/>
    </source>
</evidence>
<gene>
    <name evidence="16" type="ORF">AMSG_04813</name>
</gene>
<feature type="transmembrane region" description="Helical" evidence="15">
    <location>
        <begin position="166"/>
        <end position="186"/>
    </location>
</feature>
<evidence type="ECO:0000313" key="17">
    <source>
        <dbReference type="Proteomes" id="UP000054408"/>
    </source>
</evidence>
<dbReference type="GO" id="GO:0016020">
    <property type="term" value="C:membrane"/>
    <property type="evidence" value="ECO:0007669"/>
    <property type="project" value="UniProtKB-SubCell"/>
</dbReference>
<evidence type="ECO:0000313" key="16">
    <source>
        <dbReference type="EMBL" id="KNC48364.1"/>
    </source>
</evidence>
<dbReference type="OrthoDB" id="5673at2759"/>
<dbReference type="GO" id="GO:0009507">
    <property type="term" value="C:chloroplast"/>
    <property type="evidence" value="ECO:0007669"/>
    <property type="project" value="UniProtKB-SubCell"/>
</dbReference>
<evidence type="ECO:0000256" key="11">
    <source>
        <dbReference type="ARBA" id="ARBA00023136"/>
    </source>
</evidence>
<name>A0A0L0D7M9_THETB</name>
<dbReference type="eggNOG" id="KOG4453">
    <property type="taxonomic scope" value="Eukaryota"/>
</dbReference>
<comment type="subcellular location">
    <subcellularLocation>
        <location evidence="1">Membrane</location>
        <topology evidence="1">Multi-pass membrane protein</topology>
    </subcellularLocation>
    <subcellularLocation>
        <location evidence="2">Plastid</location>
        <location evidence="2">Chloroplast</location>
    </subcellularLocation>
</comment>
<evidence type="ECO:0000256" key="6">
    <source>
        <dbReference type="ARBA" id="ARBA00022679"/>
    </source>
</evidence>
<reference evidence="16 17" key="1">
    <citation type="submission" date="2010-05" db="EMBL/GenBank/DDBJ databases">
        <title>The Genome Sequence of Thecamonas trahens ATCC 50062.</title>
        <authorList>
            <consortium name="The Broad Institute Genome Sequencing Platform"/>
            <person name="Russ C."/>
            <person name="Cuomo C."/>
            <person name="Shea T."/>
            <person name="Young S.K."/>
            <person name="Zeng Q."/>
            <person name="Koehrsen M."/>
            <person name="Haas B."/>
            <person name="Borodovsky M."/>
            <person name="Guigo R."/>
            <person name="Alvarado L."/>
            <person name="Berlin A."/>
            <person name="Bochicchio J."/>
            <person name="Borenstein D."/>
            <person name="Chapman S."/>
            <person name="Chen Z."/>
            <person name="Freedman E."/>
            <person name="Gellesch M."/>
            <person name="Goldberg J."/>
            <person name="Griggs A."/>
            <person name="Gujja S."/>
            <person name="Heilman E."/>
            <person name="Heiman D."/>
            <person name="Hepburn T."/>
            <person name="Howarth C."/>
            <person name="Jen D."/>
            <person name="Larson L."/>
            <person name="Mehta T."/>
            <person name="Park D."/>
            <person name="Pearson M."/>
            <person name="Roberts A."/>
            <person name="Saif S."/>
            <person name="Shenoy N."/>
            <person name="Sisk P."/>
            <person name="Stolte C."/>
            <person name="Sykes S."/>
            <person name="Thomson T."/>
            <person name="Walk T."/>
            <person name="White J."/>
            <person name="Yandava C."/>
            <person name="Burger G."/>
            <person name="Gray M.W."/>
            <person name="Holland P.W.H."/>
            <person name="King N."/>
            <person name="Lang F.B.F."/>
            <person name="Roger A.J."/>
            <person name="Ruiz-Trillo I."/>
            <person name="Lander E."/>
            <person name="Nusbaum C."/>
        </authorList>
    </citation>
    <scope>NUCLEOTIDE SEQUENCE [LARGE SCALE GENOMIC DNA]</scope>
    <source>
        <strain evidence="16 17">ATCC 50062</strain>
    </source>
</reference>
<accession>A0A0L0D7M9</accession>
<dbReference type="PANTHER" id="PTHR32523">
    <property type="entry name" value="PHYTOL KINASE 1, CHLOROPLASTIC"/>
    <property type="match status" value="1"/>
</dbReference>
<evidence type="ECO:0000256" key="9">
    <source>
        <dbReference type="ARBA" id="ARBA00022946"/>
    </source>
</evidence>
<dbReference type="InterPro" id="IPR039606">
    <property type="entry name" value="Phytol/farnesol_kinase"/>
</dbReference>
<proteinExistence type="inferred from homology"/>
<feature type="transmembrane region" description="Helical" evidence="15">
    <location>
        <begin position="70"/>
        <end position="90"/>
    </location>
</feature>
<feature type="transmembrane region" description="Helical" evidence="15">
    <location>
        <begin position="206"/>
        <end position="227"/>
    </location>
</feature>
<evidence type="ECO:0000256" key="10">
    <source>
        <dbReference type="ARBA" id="ARBA00022989"/>
    </source>
</evidence>
<evidence type="ECO:0000256" key="15">
    <source>
        <dbReference type="SAM" id="Phobius"/>
    </source>
</evidence>
<dbReference type="RefSeq" id="XP_013758484.1">
    <property type="nucleotide sequence ID" value="XM_013903030.1"/>
</dbReference>
<dbReference type="AlphaFoldDB" id="A0A0L0D7M9"/>
<organism evidence="16 17">
    <name type="scientific">Thecamonas trahens ATCC 50062</name>
    <dbReference type="NCBI Taxonomy" id="461836"/>
    <lineage>
        <taxon>Eukaryota</taxon>
        <taxon>Apusozoa</taxon>
        <taxon>Apusomonadida</taxon>
        <taxon>Apusomonadidae</taxon>
        <taxon>Thecamonas</taxon>
    </lineage>
</organism>
<evidence type="ECO:0000256" key="13">
    <source>
        <dbReference type="ARBA" id="ARBA00039024"/>
    </source>
</evidence>
<comment type="catalytic activity">
    <reaction evidence="14">
        <text>phytol + CTP = phytyl phosphate + CDP + H(+)</text>
        <dbReference type="Rhea" id="RHEA:38055"/>
        <dbReference type="ChEBI" id="CHEBI:15378"/>
        <dbReference type="ChEBI" id="CHEBI:17327"/>
        <dbReference type="ChEBI" id="CHEBI:37563"/>
        <dbReference type="ChEBI" id="CHEBI:58069"/>
        <dbReference type="ChEBI" id="CHEBI:75483"/>
        <dbReference type="EC" id="2.7.1.182"/>
    </reaction>
</comment>
<dbReference type="Proteomes" id="UP000054408">
    <property type="component" value="Unassembled WGS sequence"/>
</dbReference>
<keyword evidence="8" id="KW-0418">Kinase</keyword>
<dbReference type="GO" id="GO:0010276">
    <property type="term" value="F:phytol kinase activity"/>
    <property type="evidence" value="ECO:0007669"/>
    <property type="project" value="UniProtKB-EC"/>
</dbReference>
<evidence type="ECO:0000256" key="2">
    <source>
        <dbReference type="ARBA" id="ARBA00004229"/>
    </source>
</evidence>
<evidence type="ECO:0000256" key="1">
    <source>
        <dbReference type="ARBA" id="ARBA00004141"/>
    </source>
</evidence>
<keyword evidence="9" id="KW-0809">Transit peptide</keyword>
<keyword evidence="16" id="KW-0548">Nucleotidyltransferase</keyword>
<sequence>MEAGKQVWLAFGVSTCIALGLLEGIKVLARKRVVDTALARKLTHILVGLVFIPCWALFPYDDEPDMSARVAALIPAGIVAKFAAMGLGIIDDPPTLAMLSRSGAKEELLYGPTQYGIIFVVTTWGAFRSPGSVCQLVLLCVGDGLADVVGRRLGSRKLPHSPDKSWAGSAAFVVGSYLAGIVYLYGCSSAGLGWYPLQKVHDWVFGWNWFVVCLLAGVVESLPLPAVDNVTVFATAYILCSAWGL</sequence>
<evidence type="ECO:0000256" key="12">
    <source>
        <dbReference type="ARBA" id="ARBA00024015"/>
    </source>
</evidence>
<keyword evidence="4" id="KW-0150">Chloroplast</keyword>
<comment type="pathway">
    <text evidence="12">Cofactor biosynthesis; tocopherol biosynthesis.</text>
</comment>
<feature type="transmembrane region" description="Helical" evidence="15">
    <location>
        <begin position="6"/>
        <end position="29"/>
    </location>
</feature>
<dbReference type="GO" id="GO:0016779">
    <property type="term" value="F:nucleotidyltransferase activity"/>
    <property type="evidence" value="ECO:0007669"/>
    <property type="project" value="UniProtKB-KW"/>
</dbReference>
<keyword evidence="17" id="KW-1185">Reference proteome</keyword>
<dbReference type="STRING" id="461836.A0A0L0D7M9"/>
<evidence type="ECO:0000256" key="3">
    <source>
        <dbReference type="ARBA" id="ARBA00010794"/>
    </source>
</evidence>
<evidence type="ECO:0000256" key="8">
    <source>
        <dbReference type="ARBA" id="ARBA00022777"/>
    </source>
</evidence>
<feature type="transmembrane region" description="Helical" evidence="15">
    <location>
        <begin position="41"/>
        <end position="58"/>
    </location>
</feature>
<keyword evidence="11 15" id="KW-0472">Membrane</keyword>
<comment type="similarity">
    <text evidence="3">Belongs to the polyprenol kinase family.</text>
</comment>
<dbReference type="EC" id="2.7.1.182" evidence="13"/>
<dbReference type="PANTHER" id="PTHR32523:SF8">
    <property type="entry name" value="DOLICHOL KINASE"/>
    <property type="match status" value="1"/>
</dbReference>
<keyword evidence="7 15" id="KW-0812">Transmembrane</keyword>
<protein>
    <recommendedName>
        <fullName evidence="13">phytol kinase</fullName>
        <ecNumber evidence="13">2.7.1.182</ecNumber>
    </recommendedName>
</protein>
<dbReference type="EMBL" id="GL349451">
    <property type="protein sequence ID" value="KNC48364.1"/>
    <property type="molecule type" value="Genomic_DNA"/>
</dbReference>
<evidence type="ECO:0000256" key="14">
    <source>
        <dbReference type="ARBA" id="ARBA00048889"/>
    </source>
</evidence>
<keyword evidence="5" id="KW-0934">Plastid</keyword>
<dbReference type="OMA" id="IQESSHM"/>